<gene>
    <name evidence="3" type="ORF">BDK51DRAFT_49615</name>
</gene>
<name>A0A4P9VW39_9FUNG</name>
<dbReference type="Proteomes" id="UP000269721">
    <property type="component" value="Unassembled WGS sequence"/>
</dbReference>
<dbReference type="EMBL" id="ML001959">
    <property type="protein sequence ID" value="RKO82883.1"/>
    <property type="molecule type" value="Genomic_DNA"/>
</dbReference>
<feature type="chain" id="PRO_5020218317" evidence="2">
    <location>
        <begin position="21"/>
        <end position="60"/>
    </location>
</feature>
<feature type="signal peptide" evidence="2">
    <location>
        <begin position="1"/>
        <end position="20"/>
    </location>
</feature>
<keyword evidence="1" id="KW-0472">Membrane</keyword>
<dbReference type="AlphaFoldDB" id="A0A4P9VW39"/>
<keyword evidence="4" id="KW-1185">Reference proteome</keyword>
<accession>A0A4P9VW39</accession>
<proteinExistence type="predicted"/>
<protein>
    <submittedName>
        <fullName evidence="3">Uncharacterized protein</fullName>
    </submittedName>
</protein>
<reference evidence="4" key="1">
    <citation type="journal article" date="2018" name="Nat. Microbiol.">
        <title>Leveraging single-cell genomics to expand the fungal tree of life.</title>
        <authorList>
            <person name="Ahrendt S.R."/>
            <person name="Quandt C.A."/>
            <person name="Ciobanu D."/>
            <person name="Clum A."/>
            <person name="Salamov A."/>
            <person name="Andreopoulos B."/>
            <person name="Cheng J.F."/>
            <person name="Woyke T."/>
            <person name="Pelin A."/>
            <person name="Henrissat B."/>
            <person name="Reynolds N.K."/>
            <person name="Benny G.L."/>
            <person name="Smith M.E."/>
            <person name="James T.Y."/>
            <person name="Grigoriev I.V."/>
        </authorList>
    </citation>
    <scope>NUCLEOTIDE SEQUENCE [LARGE SCALE GENOMIC DNA]</scope>
</reference>
<evidence type="ECO:0000313" key="4">
    <source>
        <dbReference type="Proteomes" id="UP000269721"/>
    </source>
</evidence>
<keyword evidence="1" id="KW-0812">Transmembrane</keyword>
<keyword evidence="2" id="KW-0732">Signal</keyword>
<feature type="transmembrane region" description="Helical" evidence="1">
    <location>
        <begin position="39"/>
        <end position="59"/>
    </location>
</feature>
<evidence type="ECO:0000256" key="1">
    <source>
        <dbReference type="SAM" id="Phobius"/>
    </source>
</evidence>
<evidence type="ECO:0000313" key="3">
    <source>
        <dbReference type="EMBL" id="RKO82883.1"/>
    </source>
</evidence>
<keyword evidence="1" id="KW-1133">Transmembrane helix</keyword>
<organism evidence="3 4">
    <name type="scientific">Blyttiomyces helicus</name>
    <dbReference type="NCBI Taxonomy" id="388810"/>
    <lineage>
        <taxon>Eukaryota</taxon>
        <taxon>Fungi</taxon>
        <taxon>Fungi incertae sedis</taxon>
        <taxon>Chytridiomycota</taxon>
        <taxon>Chytridiomycota incertae sedis</taxon>
        <taxon>Chytridiomycetes</taxon>
        <taxon>Chytridiomycetes incertae sedis</taxon>
        <taxon>Blyttiomyces</taxon>
    </lineage>
</organism>
<evidence type="ECO:0000256" key="2">
    <source>
        <dbReference type="SAM" id="SignalP"/>
    </source>
</evidence>
<sequence length="60" mass="6373">MSRLIALLATVSALATAAYGYGNQPPSYGQGHDANNYDIYAAIMCGAKEVPFIVLRVVLL</sequence>